<dbReference type="Ensembl" id="ENSOMET00000022785.1">
    <property type="protein sequence ID" value="ENSOMEP00000014780.1"/>
    <property type="gene ID" value="ENSOMEG00000016342.1"/>
</dbReference>
<feature type="domain" description="Pentraxin (PTX)" evidence="7">
    <location>
        <begin position="39"/>
        <end position="232"/>
    </location>
</feature>
<comment type="cofactor">
    <cofactor evidence="6">
        <name>Ca(2+)</name>
        <dbReference type="ChEBI" id="CHEBI:29108"/>
    </cofactor>
    <text evidence="6">Binds 2 calcium ions per subunit.</text>
</comment>
<keyword evidence="2" id="KW-0732">Signal</keyword>
<evidence type="ECO:0000313" key="9">
    <source>
        <dbReference type="Proteomes" id="UP000261560"/>
    </source>
</evidence>
<dbReference type="InterPro" id="IPR030476">
    <property type="entry name" value="Pentaxin_CS"/>
</dbReference>
<dbReference type="Gene3D" id="2.60.120.200">
    <property type="match status" value="1"/>
</dbReference>
<dbReference type="InterPro" id="IPR013320">
    <property type="entry name" value="ConA-like_dom_sf"/>
</dbReference>
<dbReference type="PROSITE" id="PS00289">
    <property type="entry name" value="PTX_1"/>
    <property type="match status" value="1"/>
</dbReference>
<keyword evidence="4" id="KW-1015">Disulfide bond</keyword>
<evidence type="ECO:0000256" key="6">
    <source>
        <dbReference type="RuleBase" id="RU362112"/>
    </source>
</evidence>
<sequence>MRLTSSHLTQDVLRCLILLFWCEHLLKISLFLCFSGTLSMRTVTFPYQTSHSYVEIIPMMEMELGAFTLCMQVATEITGKQKSILFAYRKKDNELNVWRELNGRYAGMFSTDSFKVPDLGPLNSHLCLTWDSRTGATNLFMDGRRSLTKFLRKGHIIPAGGKVFLGQDPDDIEQMQSGFNADECLVGEVSDVNLWDSVLSDTLRGNVINWETKMCGMRTCLRLPNPDSQSFC</sequence>
<dbReference type="GO" id="GO:0046872">
    <property type="term" value="F:metal ion binding"/>
    <property type="evidence" value="ECO:0007669"/>
    <property type="project" value="UniProtKB-KW"/>
</dbReference>
<keyword evidence="3 6" id="KW-0106">Calcium</keyword>
<evidence type="ECO:0000256" key="4">
    <source>
        <dbReference type="ARBA" id="ARBA00023157"/>
    </source>
</evidence>
<evidence type="ECO:0000256" key="5">
    <source>
        <dbReference type="PROSITE-ProRule" id="PRU01172"/>
    </source>
</evidence>
<reference evidence="8" key="1">
    <citation type="submission" date="2025-08" db="UniProtKB">
        <authorList>
            <consortium name="Ensembl"/>
        </authorList>
    </citation>
    <scope>IDENTIFICATION</scope>
</reference>
<proteinExistence type="inferred from homology"/>
<dbReference type="Proteomes" id="UP000261560">
    <property type="component" value="Unplaced"/>
</dbReference>
<dbReference type="PaxDb" id="30732-ENSOMEP00000014780"/>
<dbReference type="GO" id="GO:0005576">
    <property type="term" value="C:extracellular region"/>
    <property type="evidence" value="ECO:0007669"/>
    <property type="project" value="UniProtKB-SubCell"/>
</dbReference>
<dbReference type="SMART" id="SM00159">
    <property type="entry name" value="PTX"/>
    <property type="match status" value="1"/>
</dbReference>
<dbReference type="InterPro" id="IPR001759">
    <property type="entry name" value="PTX_dom"/>
</dbReference>
<evidence type="ECO:0000259" key="7">
    <source>
        <dbReference type="PROSITE" id="PS51828"/>
    </source>
</evidence>
<evidence type="ECO:0000256" key="1">
    <source>
        <dbReference type="ARBA" id="ARBA00022723"/>
    </source>
</evidence>
<comment type="similarity">
    <text evidence="6">Belongs to the pentraxin family.</text>
</comment>
<comment type="caution">
    <text evidence="5">Lacks conserved residue(s) required for the propagation of feature annotation.</text>
</comment>
<evidence type="ECO:0000313" key="8">
    <source>
        <dbReference type="Ensembl" id="ENSOMEP00000014780.1"/>
    </source>
</evidence>
<dbReference type="PANTHER" id="PTHR45869:SF2">
    <property type="entry name" value="C-REACTIVE PROTEIN-RELATED"/>
    <property type="match status" value="1"/>
</dbReference>
<evidence type="ECO:0000256" key="2">
    <source>
        <dbReference type="ARBA" id="ARBA00022729"/>
    </source>
</evidence>
<dbReference type="PRINTS" id="PR00895">
    <property type="entry name" value="PENTAXIN"/>
</dbReference>
<dbReference type="GeneTree" id="ENSGT01100000263515"/>
<comment type="subunit">
    <text evidence="6">Homopentamer. Pentaxin (or pentraxin) have a discoid arrangement of 5 non-covalently bound subunits.</text>
</comment>
<protein>
    <recommendedName>
        <fullName evidence="6">Pentraxin family member</fullName>
    </recommendedName>
</protein>
<comment type="subcellular location">
    <subcellularLocation>
        <location evidence="6">Secreted</location>
    </subcellularLocation>
</comment>
<dbReference type="PROSITE" id="PS51828">
    <property type="entry name" value="PTX_2"/>
    <property type="match status" value="1"/>
</dbReference>
<reference evidence="8" key="2">
    <citation type="submission" date="2025-09" db="UniProtKB">
        <authorList>
            <consortium name="Ensembl"/>
        </authorList>
    </citation>
    <scope>IDENTIFICATION</scope>
</reference>
<dbReference type="PANTHER" id="PTHR45869">
    <property type="entry name" value="C-REACTIVE PROTEIN-RELATED"/>
    <property type="match status" value="1"/>
</dbReference>
<dbReference type="InterPro" id="IPR051005">
    <property type="entry name" value="Pentraxin_domain"/>
</dbReference>
<evidence type="ECO:0000256" key="3">
    <source>
        <dbReference type="ARBA" id="ARBA00022837"/>
    </source>
</evidence>
<keyword evidence="1 6" id="KW-0479">Metal-binding</keyword>
<dbReference type="Pfam" id="PF00354">
    <property type="entry name" value="Pentaxin"/>
    <property type="match status" value="1"/>
</dbReference>
<keyword evidence="9" id="KW-1185">Reference proteome</keyword>
<name>A0A3B3CAE9_ORYME</name>
<accession>A0A3B3CAE9</accession>
<dbReference type="AlphaFoldDB" id="A0A3B3CAE9"/>
<organism evidence="8 9">
    <name type="scientific">Oryzias melastigma</name>
    <name type="common">Marine medaka</name>
    <dbReference type="NCBI Taxonomy" id="30732"/>
    <lineage>
        <taxon>Eukaryota</taxon>
        <taxon>Metazoa</taxon>
        <taxon>Chordata</taxon>
        <taxon>Craniata</taxon>
        <taxon>Vertebrata</taxon>
        <taxon>Euteleostomi</taxon>
        <taxon>Actinopterygii</taxon>
        <taxon>Neopterygii</taxon>
        <taxon>Teleostei</taxon>
        <taxon>Neoteleostei</taxon>
        <taxon>Acanthomorphata</taxon>
        <taxon>Ovalentaria</taxon>
        <taxon>Atherinomorphae</taxon>
        <taxon>Beloniformes</taxon>
        <taxon>Adrianichthyidae</taxon>
        <taxon>Oryziinae</taxon>
        <taxon>Oryzias</taxon>
    </lineage>
</organism>
<dbReference type="SUPFAM" id="SSF49899">
    <property type="entry name" value="Concanavalin A-like lectins/glucanases"/>
    <property type="match status" value="1"/>
</dbReference>